<dbReference type="GO" id="GO:0003723">
    <property type="term" value="F:RNA binding"/>
    <property type="evidence" value="ECO:0007669"/>
    <property type="project" value="UniProtKB-UniRule"/>
</dbReference>
<gene>
    <name evidence="4" type="ORF">WJX73_000422</name>
</gene>
<dbReference type="InterPro" id="IPR000504">
    <property type="entry name" value="RRM_dom"/>
</dbReference>
<keyword evidence="5" id="KW-1185">Reference proteome</keyword>
<dbReference type="CDD" id="cd07380">
    <property type="entry name" value="MPP_CWF19_N"/>
    <property type="match status" value="1"/>
</dbReference>
<dbReference type="AlphaFoldDB" id="A0AAW1PUE2"/>
<dbReference type="InterPro" id="IPR040194">
    <property type="entry name" value="Cwf19-like"/>
</dbReference>
<dbReference type="InterPro" id="IPR006768">
    <property type="entry name" value="Cwf19-like_C_dom-1"/>
</dbReference>
<protein>
    <recommendedName>
        <fullName evidence="3">RRM domain-containing protein</fullName>
    </recommendedName>
</protein>
<evidence type="ECO:0000259" key="3">
    <source>
        <dbReference type="PROSITE" id="PS50102"/>
    </source>
</evidence>
<proteinExistence type="predicted"/>
<dbReference type="Gene3D" id="3.30.428.10">
    <property type="entry name" value="HIT-like"/>
    <property type="match status" value="1"/>
</dbReference>
<dbReference type="SUPFAM" id="SSF54197">
    <property type="entry name" value="HIT-like"/>
    <property type="match status" value="1"/>
</dbReference>
<name>A0AAW1PUE2_9CHLO</name>
<dbReference type="PROSITE" id="PS50102">
    <property type="entry name" value="RRM"/>
    <property type="match status" value="1"/>
</dbReference>
<dbReference type="InterPro" id="IPR006767">
    <property type="entry name" value="Cwf19-like_C_dom-2"/>
</dbReference>
<feature type="domain" description="RRM" evidence="3">
    <location>
        <begin position="332"/>
        <end position="408"/>
    </location>
</feature>
<keyword evidence="1" id="KW-0694">RNA-binding</keyword>
<dbReference type="InterPro" id="IPR035979">
    <property type="entry name" value="RBD_domain_sf"/>
</dbReference>
<dbReference type="GO" id="GO:0071014">
    <property type="term" value="C:post-mRNA release spliceosomal complex"/>
    <property type="evidence" value="ECO:0007669"/>
    <property type="project" value="TreeGrafter"/>
</dbReference>
<organism evidence="4 5">
    <name type="scientific">Symbiochloris irregularis</name>
    <dbReference type="NCBI Taxonomy" id="706552"/>
    <lineage>
        <taxon>Eukaryota</taxon>
        <taxon>Viridiplantae</taxon>
        <taxon>Chlorophyta</taxon>
        <taxon>core chlorophytes</taxon>
        <taxon>Trebouxiophyceae</taxon>
        <taxon>Trebouxiales</taxon>
        <taxon>Trebouxiaceae</taxon>
        <taxon>Symbiochloris</taxon>
    </lineage>
</organism>
<sequence length="646" mass="69360">MAPRKVLLAGDVDGKLSALFKRVAAVNKANGPFDLLLCTGAFFAPEGSDANSGEAGDEVLEYITGSKPVPVPTYFIGATGQGADRAMEALEMAHSAGSDSAPQLHYLGCSGLKNLKGLNVAFLDGSSRGQASAEHEGLDQGTTCTAHTQEDVQVILTALQQTTADVDILLTREWPAGIARGTPPGSLPQGCPTSGSETVARLAVEVRPRYHVAGTHGFHYDRPPYLNKDLGAGAHVTRFIALAAVGNPKKLKFLHALGLVPAADMDQASLCAQPPNTTPTPYEDPASRKRTFDEAMAGDADGEQSWRWQQKGGRNQPPPSLGRPGVVKDEECSVYASNLPWRATEQDIETFFAVAGHVVDIRRKCNKDGQLQGFGFVQFDSPEAARRACSLSGRDLQGRPINVLPALEPRSRPSPPPLPQDGKPVEGCWFCLSNPHADVHLVASIGEECYLACDKGPICPEHVLLLPVEHHRSSAAVSPSVYTEMQKYLAALRACFAAQGKQLFTFERFMTFRKSGGNHCQINAVPIEAAAAKGAGETLERMAAKHDFSLESVPGPSSGEGSQEALQSAVGDGEFFCASLPDGSRLVHVIKRGERHPLAFGRDVAATLVGVPDRADWKVCQGTREEEEQRVEHFKQLFAKFDIMQE</sequence>
<evidence type="ECO:0000256" key="2">
    <source>
        <dbReference type="SAM" id="MobiDB-lite"/>
    </source>
</evidence>
<evidence type="ECO:0000313" key="5">
    <source>
        <dbReference type="Proteomes" id="UP001465755"/>
    </source>
</evidence>
<dbReference type="Proteomes" id="UP001465755">
    <property type="component" value="Unassembled WGS sequence"/>
</dbReference>
<dbReference type="EMBL" id="JALJOQ010000009">
    <property type="protein sequence ID" value="KAK9812041.1"/>
    <property type="molecule type" value="Genomic_DNA"/>
</dbReference>
<dbReference type="SMART" id="SM00360">
    <property type="entry name" value="RRM"/>
    <property type="match status" value="1"/>
</dbReference>
<reference evidence="4 5" key="1">
    <citation type="journal article" date="2024" name="Nat. Commun.">
        <title>Phylogenomics reveals the evolutionary origins of lichenization in chlorophyte algae.</title>
        <authorList>
            <person name="Puginier C."/>
            <person name="Libourel C."/>
            <person name="Otte J."/>
            <person name="Skaloud P."/>
            <person name="Haon M."/>
            <person name="Grisel S."/>
            <person name="Petersen M."/>
            <person name="Berrin J.G."/>
            <person name="Delaux P.M."/>
            <person name="Dal Grande F."/>
            <person name="Keller J."/>
        </authorList>
    </citation>
    <scope>NUCLEOTIDE SEQUENCE [LARGE SCALE GENOMIC DNA]</scope>
    <source>
        <strain evidence="4 5">SAG 2036</strain>
    </source>
</reference>
<dbReference type="Pfam" id="PF04676">
    <property type="entry name" value="CwfJ_C_2"/>
    <property type="match status" value="1"/>
</dbReference>
<accession>A0AAW1PUE2</accession>
<dbReference type="Gene3D" id="3.30.70.330">
    <property type="match status" value="1"/>
</dbReference>
<dbReference type="SUPFAM" id="SSF54928">
    <property type="entry name" value="RNA-binding domain, RBD"/>
    <property type="match status" value="1"/>
</dbReference>
<dbReference type="PANTHER" id="PTHR12072">
    <property type="entry name" value="CWF19, CELL CYCLE CONTROL PROTEIN"/>
    <property type="match status" value="1"/>
</dbReference>
<feature type="region of interest" description="Disordered" evidence="2">
    <location>
        <begin position="297"/>
        <end position="326"/>
    </location>
</feature>
<dbReference type="GO" id="GO:0061632">
    <property type="term" value="F:RNA lariat debranching enzyme activator activity"/>
    <property type="evidence" value="ECO:0007669"/>
    <property type="project" value="TreeGrafter"/>
</dbReference>
<dbReference type="CDD" id="cd00590">
    <property type="entry name" value="RRM_SF"/>
    <property type="match status" value="1"/>
</dbReference>
<dbReference type="Pfam" id="PF04677">
    <property type="entry name" value="CwfJ_C_1"/>
    <property type="match status" value="1"/>
</dbReference>
<dbReference type="GO" id="GO:0000398">
    <property type="term" value="P:mRNA splicing, via spliceosome"/>
    <property type="evidence" value="ECO:0007669"/>
    <property type="project" value="TreeGrafter"/>
</dbReference>
<dbReference type="PANTHER" id="PTHR12072:SF4">
    <property type="entry name" value="CWF19-LIKE PROTEIN 1"/>
    <property type="match status" value="1"/>
</dbReference>
<dbReference type="Pfam" id="PF00076">
    <property type="entry name" value="RRM_1"/>
    <property type="match status" value="1"/>
</dbReference>
<dbReference type="InterPro" id="IPR012677">
    <property type="entry name" value="Nucleotide-bd_a/b_plait_sf"/>
</dbReference>
<dbReference type="InterPro" id="IPR036265">
    <property type="entry name" value="HIT-like_sf"/>
</dbReference>
<evidence type="ECO:0000256" key="1">
    <source>
        <dbReference type="PROSITE-ProRule" id="PRU00176"/>
    </source>
</evidence>
<evidence type="ECO:0000313" key="4">
    <source>
        <dbReference type="EMBL" id="KAK9812041.1"/>
    </source>
</evidence>
<comment type="caution">
    <text evidence="4">The sequence shown here is derived from an EMBL/GenBank/DDBJ whole genome shotgun (WGS) entry which is preliminary data.</text>
</comment>